<dbReference type="Proteomes" id="UP000215289">
    <property type="component" value="Unassembled WGS sequence"/>
</dbReference>
<gene>
    <name evidence="2" type="ORF">CFD26_103582</name>
</gene>
<proteinExistence type="predicted"/>
<evidence type="ECO:0000313" key="2">
    <source>
        <dbReference type="EMBL" id="RLL93773.1"/>
    </source>
</evidence>
<protein>
    <submittedName>
        <fullName evidence="2">Uncharacterized protein</fullName>
    </submittedName>
</protein>
<accession>A0A397GM10</accession>
<keyword evidence="1" id="KW-0732">Signal</keyword>
<dbReference type="EMBL" id="NIDN02000266">
    <property type="protein sequence ID" value="RLL93773.1"/>
    <property type="molecule type" value="Genomic_DNA"/>
</dbReference>
<organism evidence="2 3">
    <name type="scientific">Aspergillus turcosus</name>
    <dbReference type="NCBI Taxonomy" id="1245748"/>
    <lineage>
        <taxon>Eukaryota</taxon>
        <taxon>Fungi</taxon>
        <taxon>Dikarya</taxon>
        <taxon>Ascomycota</taxon>
        <taxon>Pezizomycotina</taxon>
        <taxon>Eurotiomycetes</taxon>
        <taxon>Eurotiomycetidae</taxon>
        <taxon>Eurotiales</taxon>
        <taxon>Aspergillaceae</taxon>
        <taxon>Aspergillus</taxon>
        <taxon>Aspergillus subgen. Fumigati</taxon>
    </lineage>
</organism>
<evidence type="ECO:0000256" key="1">
    <source>
        <dbReference type="SAM" id="SignalP"/>
    </source>
</evidence>
<reference evidence="2 3" key="1">
    <citation type="submission" date="2018-08" db="EMBL/GenBank/DDBJ databases">
        <title>Draft genome sequences of two Aspergillus turcosus clinical strains isolated from bronchoalveolar lavage fluid: one azole-susceptible and the other azole-resistant.</title>
        <authorList>
            <person name="Parent-Michaud M."/>
            <person name="Dufresne P.J."/>
            <person name="Fournier E."/>
            <person name="Martineau C."/>
            <person name="Moreira S."/>
            <person name="Perkins V."/>
            <person name="De Repentigny L."/>
            <person name="Dufresne S.F."/>
        </authorList>
    </citation>
    <scope>NUCLEOTIDE SEQUENCE [LARGE SCALE GENOMIC DNA]</scope>
    <source>
        <strain evidence="2">HMR AF 1038</strain>
    </source>
</reference>
<name>A0A397GM10_9EURO</name>
<keyword evidence="3" id="KW-1185">Reference proteome</keyword>
<evidence type="ECO:0000313" key="3">
    <source>
        <dbReference type="Proteomes" id="UP000215289"/>
    </source>
</evidence>
<feature type="signal peptide" evidence="1">
    <location>
        <begin position="1"/>
        <end position="20"/>
    </location>
</feature>
<comment type="caution">
    <text evidence="2">The sequence shown here is derived from an EMBL/GenBank/DDBJ whole genome shotgun (WGS) entry which is preliminary data.</text>
</comment>
<dbReference type="AlphaFoldDB" id="A0A397GM10"/>
<feature type="chain" id="PRO_5043166640" evidence="1">
    <location>
        <begin position="21"/>
        <end position="104"/>
    </location>
</feature>
<sequence>MYLSKIAAMSFALFTPAVLAQVPQVKVTINHSTEIQVDLDTCQNLGSEDSGTWILVRFALAEGGNCLLYAYPDCQGQNLVLEDGKEFTVDPPYIFGSVRCPDPY</sequence>